<evidence type="ECO:0000313" key="10">
    <source>
        <dbReference type="Proteomes" id="UP000256748"/>
    </source>
</evidence>
<dbReference type="GO" id="GO:0005525">
    <property type="term" value="F:GTP binding"/>
    <property type="evidence" value="ECO:0007669"/>
    <property type="project" value="UniProtKB-UniRule"/>
</dbReference>
<evidence type="ECO:0000313" key="9">
    <source>
        <dbReference type="EMBL" id="RFB91054.1"/>
    </source>
</evidence>
<dbReference type="InterPro" id="IPR037103">
    <property type="entry name" value="Tubulin/FtsZ-like_C"/>
</dbReference>
<dbReference type="NCBIfam" id="TIGR00065">
    <property type="entry name" value="ftsZ"/>
    <property type="match status" value="1"/>
</dbReference>
<feature type="binding site" evidence="4">
    <location>
        <begin position="109"/>
        <end position="111"/>
    </location>
    <ligand>
        <name>GTP</name>
        <dbReference type="ChEBI" id="CHEBI:37565"/>
    </ligand>
</feature>
<dbReference type="SMART" id="SM00864">
    <property type="entry name" value="Tubulin"/>
    <property type="match status" value="1"/>
</dbReference>
<dbReference type="InterPro" id="IPR036525">
    <property type="entry name" value="Tubulin/FtsZ_GTPase_sf"/>
</dbReference>
<keyword evidence="4 6" id="KW-0132">Cell division</keyword>
<dbReference type="PRINTS" id="PR00423">
    <property type="entry name" value="CELLDVISFTSZ"/>
</dbReference>
<dbReference type="Gene3D" id="3.30.1330.20">
    <property type="entry name" value="Tubulin/FtsZ, C-terminal domain"/>
    <property type="match status" value="1"/>
</dbReference>
<keyword evidence="4" id="KW-0963">Cytoplasm</keyword>
<comment type="subcellular location">
    <subcellularLocation>
        <location evidence="4">Cytoplasm</location>
    </subcellularLocation>
    <text evidence="4">Assembles at midcell at the inner surface of the cytoplasmic membrane.</text>
</comment>
<keyword evidence="2 4" id="KW-0547">Nucleotide-binding</keyword>
<dbReference type="SUPFAM" id="SSF55307">
    <property type="entry name" value="Tubulin C-terminal domain-like"/>
    <property type="match status" value="1"/>
</dbReference>
<feature type="binding site" evidence="4">
    <location>
        <position position="144"/>
    </location>
    <ligand>
        <name>GTP</name>
        <dbReference type="ChEBI" id="CHEBI:37565"/>
    </ligand>
</feature>
<dbReference type="SMART" id="SM00865">
    <property type="entry name" value="Tubulin_C"/>
    <property type="match status" value="1"/>
</dbReference>
<evidence type="ECO:0000256" key="3">
    <source>
        <dbReference type="ARBA" id="ARBA00023134"/>
    </source>
</evidence>
<dbReference type="GO" id="GO:0005737">
    <property type="term" value="C:cytoplasm"/>
    <property type="evidence" value="ECO:0007669"/>
    <property type="project" value="UniProtKB-SubCell"/>
</dbReference>
<dbReference type="EMBL" id="NAOO01000020">
    <property type="protein sequence ID" value="RFB91054.1"/>
    <property type="molecule type" value="Genomic_DNA"/>
</dbReference>
<protein>
    <recommendedName>
        <fullName evidence="4 5">Cell division protein FtsZ</fullName>
    </recommendedName>
</protein>
<dbReference type="PANTHER" id="PTHR30314">
    <property type="entry name" value="CELL DIVISION PROTEIN FTSZ-RELATED"/>
    <property type="match status" value="1"/>
</dbReference>
<organism evidence="9 10">
    <name type="scientific">Rhizobium leguminosarum bv. trifolii</name>
    <dbReference type="NCBI Taxonomy" id="386"/>
    <lineage>
        <taxon>Bacteria</taxon>
        <taxon>Pseudomonadati</taxon>
        <taxon>Pseudomonadota</taxon>
        <taxon>Alphaproteobacteria</taxon>
        <taxon>Hyphomicrobiales</taxon>
        <taxon>Rhizobiaceae</taxon>
        <taxon>Rhizobium/Agrobacterium group</taxon>
        <taxon>Rhizobium</taxon>
    </lineage>
</organism>
<feature type="domain" description="Tubulin/FtsZ 2-layer sandwich" evidence="8">
    <location>
        <begin position="208"/>
        <end position="326"/>
    </location>
</feature>
<dbReference type="InterPro" id="IPR003008">
    <property type="entry name" value="Tubulin_FtsZ_GTPase"/>
</dbReference>
<dbReference type="InterPro" id="IPR008280">
    <property type="entry name" value="Tub_FtsZ_C"/>
</dbReference>
<dbReference type="CDD" id="cd02201">
    <property type="entry name" value="FtsZ_type1"/>
    <property type="match status" value="1"/>
</dbReference>
<evidence type="ECO:0000259" key="8">
    <source>
        <dbReference type="SMART" id="SM00865"/>
    </source>
</evidence>
<dbReference type="InterPro" id="IPR045061">
    <property type="entry name" value="FtsZ/CetZ"/>
</dbReference>
<dbReference type="SUPFAM" id="SSF52490">
    <property type="entry name" value="Tubulin nucleotide-binding domain-like"/>
    <property type="match status" value="1"/>
</dbReference>
<dbReference type="FunFam" id="3.40.50.1440:FF:000001">
    <property type="entry name" value="Cell division protein FtsZ"/>
    <property type="match status" value="1"/>
</dbReference>
<comment type="function">
    <text evidence="4 6">Essential cell division protein that forms a contractile ring structure (Z ring) at the future cell division site. The regulation of the ring assembly controls the timing and the location of cell division. One of the functions of the FtsZ ring is to recruit other cell division proteins to the septum to produce a new cell wall between the dividing cells. Binds GTP and shows GTPase activity.</text>
</comment>
<keyword evidence="4 6" id="KW-0131">Cell cycle</keyword>
<evidence type="ECO:0000256" key="1">
    <source>
        <dbReference type="ARBA" id="ARBA00009690"/>
    </source>
</evidence>
<evidence type="ECO:0000259" key="7">
    <source>
        <dbReference type="SMART" id="SM00864"/>
    </source>
</evidence>
<dbReference type="GO" id="GO:0000917">
    <property type="term" value="P:division septum assembly"/>
    <property type="evidence" value="ECO:0007669"/>
    <property type="project" value="UniProtKB-KW"/>
</dbReference>
<accession>A0A3E1BFE3</accession>
<dbReference type="InterPro" id="IPR018316">
    <property type="entry name" value="Tubulin/FtsZ_2-layer-sand-dom"/>
</dbReference>
<comment type="subunit">
    <text evidence="4">Homodimer. Polymerizes to form a dynamic ring structure in a strictly GTP-dependent manner. Interacts directly with several other division proteins.</text>
</comment>
<feature type="domain" description="Tubulin/FtsZ GTPase" evidence="7">
    <location>
        <begin position="14"/>
        <end position="206"/>
    </location>
</feature>
<evidence type="ECO:0000256" key="5">
    <source>
        <dbReference type="NCBIfam" id="TIGR00065"/>
    </source>
</evidence>
<dbReference type="GO" id="GO:0051258">
    <property type="term" value="P:protein polymerization"/>
    <property type="evidence" value="ECO:0007669"/>
    <property type="project" value="UniProtKB-UniRule"/>
</dbReference>
<dbReference type="InterPro" id="IPR020805">
    <property type="entry name" value="Cell_div_FtsZ_CS"/>
</dbReference>
<dbReference type="Pfam" id="PF00091">
    <property type="entry name" value="Tubulin"/>
    <property type="match status" value="1"/>
</dbReference>
<dbReference type="GO" id="GO:0032153">
    <property type="term" value="C:cell division site"/>
    <property type="evidence" value="ECO:0007669"/>
    <property type="project" value="UniProtKB-UniRule"/>
</dbReference>
<comment type="caution">
    <text evidence="9">The sequence shown here is derived from an EMBL/GenBank/DDBJ whole genome shotgun (WGS) entry which is preliminary data.</text>
</comment>
<evidence type="ECO:0000256" key="2">
    <source>
        <dbReference type="ARBA" id="ARBA00022741"/>
    </source>
</evidence>
<sequence length="331" mass="34057">MMHPLQKPAGWKPKIAVIGVGGAGGNAVDNMITQALSGVDFLVANTDAQALVKSKALQVVQLGLKVTEGLGAGSLPAVGRAAAEESIHEIMEHLAGYHMCFIAAGMGGGTGTGAAPVIARAARQAGILTVAVVTEPFVFEGSHRMRQAKEGIEQLLEVADTVIVVPNQSLFRLSAPHTTLAAAFASADAVLYAGVSSIVDLVLKEGVVNLDFADVKAIMRDMGLAVMGTGDAAGPGRATTAAKAALENPLFGDAILRDAKGVLVSISAGRDLTLFEVDEAAGRIREEVDGNAEIIFGASFDESLDDRMRVSLIATGIGLVARAPQLVDRVA</sequence>
<dbReference type="PANTHER" id="PTHR30314:SF3">
    <property type="entry name" value="MITOCHONDRIAL DIVISION PROTEIN FSZA"/>
    <property type="match status" value="1"/>
</dbReference>
<dbReference type="GO" id="GO:0003924">
    <property type="term" value="F:GTPase activity"/>
    <property type="evidence" value="ECO:0007669"/>
    <property type="project" value="UniProtKB-UniRule"/>
</dbReference>
<dbReference type="GO" id="GO:0043093">
    <property type="term" value="P:FtsZ-dependent cytokinesis"/>
    <property type="evidence" value="ECO:0007669"/>
    <property type="project" value="UniProtKB-UniRule"/>
</dbReference>
<dbReference type="InterPro" id="IPR000158">
    <property type="entry name" value="Cell_div_FtsZ"/>
</dbReference>
<keyword evidence="4 6" id="KW-0717">Septation</keyword>
<dbReference type="PROSITE" id="PS01134">
    <property type="entry name" value="FTSZ_1"/>
    <property type="match status" value="1"/>
</dbReference>
<proteinExistence type="inferred from homology"/>
<dbReference type="Gene3D" id="3.40.50.1440">
    <property type="entry name" value="Tubulin/FtsZ, GTPase domain"/>
    <property type="match status" value="1"/>
</dbReference>
<dbReference type="HAMAP" id="MF_00909">
    <property type="entry name" value="FtsZ"/>
    <property type="match status" value="1"/>
</dbReference>
<feature type="binding site" evidence="4">
    <location>
        <position position="140"/>
    </location>
    <ligand>
        <name>GTP</name>
        <dbReference type="ChEBI" id="CHEBI:37565"/>
    </ligand>
</feature>
<keyword evidence="3 4" id="KW-0342">GTP-binding</keyword>
<reference evidence="9 10" key="1">
    <citation type="submission" date="2017-03" db="EMBL/GenBank/DDBJ databases">
        <title>Genome analysis of Rhizobial strains effectives or ineffectives for nitrogen fixation isolated from bean seeds.</title>
        <authorList>
            <person name="Peralta H."/>
            <person name="Aguilar-Vera A."/>
            <person name="Mora Y."/>
            <person name="Vargas-Lagunas C."/>
            <person name="Girard L."/>
            <person name="Mora J."/>
        </authorList>
    </citation>
    <scope>NUCLEOTIDE SEQUENCE [LARGE SCALE GENOMIC DNA]</scope>
    <source>
        <strain evidence="9 10">CCGM5</strain>
    </source>
</reference>
<evidence type="ECO:0000256" key="6">
    <source>
        <dbReference type="RuleBase" id="RU000631"/>
    </source>
</evidence>
<feature type="binding site" evidence="4">
    <location>
        <begin position="22"/>
        <end position="26"/>
    </location>
    <ligand>
        <name>GTP</name>
        <dbReference type="ChEBI" id="CHEBI:37565"/>
    </ligand>
</feature>
<dbReference type="PROSITE" id="PS01135">
    <property type="entry name" value="FTSZ_2"/>
    <property type="match status" value="1"/>
</dbReference>
<evidence type="ECO:0000256" key="4">
    <source>
        <dbReference type="HAMAP-Rule" id="MF_00909"/>
    </source>
</evidence>
<gene>
    <name evidence="4" type="primary">ftsZ</name>
    <name evidence="9" type="ORF">B5K10_18705</name>
</gene>
<dbReference type="InterPro" id="IPR024757">
    <property type="entry name" value="FtsZ_C"/>
</dbReference>
<comment type="similarity">
    <text evidence="1 4 6">Belongs to the FtsZ family.</text>
</comment>
<dbReference type="Proteomes" id="UP000256748">
    <property type="component" value="Unassembled WGS sequence"/>
</dbReference>
<dbReference type="AlphaFoldDB" id="A0A3E1BFE3"/>
<feature type="binding site" evidence="4">
    <location>
        <position position="188"/>
    </location>
    <ligand>
        <name>GTP</name>
        <dbReference type="ChEBI" id="CHEBI:37565"/>
    </ligand>
</feature>
<name>A0A3E1BFE3_RHILT</name>
<dbReference type="Pfam" id="PF12327">
    <property type="entry name" value="FtsZ_C"/>
    <property type="match status" value="1"/>
</dbReference>